<evidence type="ECO:0000256" key="1">
    <source>
        <dbReference type="SAM" id="Phobius"/>
    </source>
</evidence>
<keyword evidence="1" id="KW-1133">Transmembrane helix</keyword>
<dbReference type="Pfam" id="PF06197">
    <property type="entry name" value="DUF998"/>
    <property type="match status" value="1"/>
</dbReference>
<feature type="transmembrane region" description="Helical" evidence="1">
    <location>
        <begin position="233"/>
        <end position="250"/>
    </location>
</feature>
<protein>
    <submittedName>
        <fullName evidence="2">DUF998 domain-containing protein</fullName>
    </submittedName>
</protein>
<feature type="transmembrane region" description="Helical" evidence="1">
    <location>
        <begin position="129"/>
        <end position="147"/>
    </location>
</feature>
<feature type="transmembrane region" description="Helical" evidence="1">
    <location>
        <begin position="36"/>
        <end position="58"/>
    </location>
</feature>
<gene>
    <name evidence="2" type="ORF">F5X71_15185</name>
</gene>
<dbReference type="InterPro" id="IPR009339">
    <property type="entry name" value="DUF998"/>
</dbReference>
<organism evidence="2 3">
    <name type="scientific">Nocardia brasiliensis</name>
    <dbReference type="NCBI Taxonomy" id="37326"/>
    <lineage>
        <taxon>Bacteria</taxon>
        <taxon>Bacillati</taxon>
        <taxon>Actinomycetota</taxon>
        <taxon>Actinomycetes</taxon>
        <taxon>Mycobacteriales</taxon>
        <taxon>Nocardiaceae</taxon>
        <taxon>Nocardia</taxon>
    </lineage>
</organism>
<dbReference type="EMBL" id="CP046171">
    <property type="protein sequence ID" value="QIS03484.1"/>
    <property type="molecule type" value="Genomic_DNA"/>
</dbReference>
<proteinExistence type="predicted"/>
<accession>A0A6G9XRD6</accession>
<reference evidence="2 3" key="1">
    <citation type="journal article" date="2019" name="ACS Chem. Biol.">
        <title>Identification and Mobilization of a Cryptic Antibiotic Biosynthesis Gene Locus from a Human-Pathogenic Nocardia Isolate.</title>
        <authorList>
            <person name="Herisse M."/>
            <person name="Ishida K."/>
            <person name="Porter J.L."/>
            <person name="Howden B."/>
            <person name="Hertweck C."/>
            <person name="Stinear T.P."/>
            <person name="Pidot S.J."/>
        </authorList>
    </citation>
    <scope>NUCLEOTIDE SEQUENCE [LARGE SCALE GENOMIC DNA]</scope>
    <source>
        <strain evidence="2 3">AUSMDU00024985</strain>
    </source>
</reference>
<keyword evidence="1" id="KW-0472">Membrane</keyword>
<feature type="transmembrane region" description="Helical" evidence="1">
    <location>
        <begin position="103"/>
        <end position="122"/>
    </location>
</feature>
<evidence type="ECO:0000313" key="3">
    <source>
        <dbReference type="Proteomes" id="UP000501705"/>
    </source>
</evidence>
<dbReference type="AlphaFoldDB" id="A0A6G9XRD6"/>
<feature type="transmembrane region" description="Helical" evidence="1">
    <location>
        <begin position="167"/>
        <end position="186"/>
    </location>
</feature>
<keyword evidence="1" id="KW-0812">Transmembrane</keyword>
<evidence type="ECO:0000313" key="2">
    <source>
        <dbReference type="EMBL" id="QIS03484.1"/>
    </source>
</evidence>
<name>A0A6G9XRD6_NOCBR</name>
<sequence>MAGPRRAGHRVDQRPVRGSARACHDVPPMRRLKAGAALLILTVSYYVVQVVVAARWAAPGYGWAGNMISDLGVPECLGDMSRYGLVPSRYICSPWHAVMSTEFVLLGVLVLGAALCLTPLLPKTPLGRAVPLLALLNCVAIVLVGVFPGSADEVPGGSRSRVVLHPTGAIAELVTGLAIMIIIAWLYRRYRAFALTTVALIAVTLFGMVASLAGDHLGLGAGAAERLAIDPFVLWRVLTGILLLAALPRLRPP</sequence>
<feature type="transmembrane region" description="Helical" evidence="1">
    <location>
        <begin position="193"/>
        <end position="213"/>
    </location>
</feature>
<dbReference type="Proteomes" id="UP000501705">
    <property type="component" value="Chromosome"/>
</dbReference>